<dbReference type="Proteomes" id="UP000198287">
    <property type="component" value="Unassembled WGS sequence"/>
</dbReference>
<feature type="domain" description="Rubisco LSMT substrate-binding" evidence="6">
    <location>
        <begin position="652"/>
        <end position="773"/>
    </location>
</feature>
<dbReference type="InterPro" id="IPR015353">
    <property type="entry name" value="Rubisco_LSMT_subst-bd"/>
</dbReference>
<evidence type="ECO:0000256" key="2">
    <source>
        <dbReference type="ARBA" id="ARBA00022679"/>
    </source>
</evidence>
<feature type="compositionally biased region" description="Acidic residues" evidence="5">
    <location>
        <begin position="302"/>
        <end position="322"/>
    </location>
</feature>
<protein>
    <recommendedName>
        <fullName evidence="4">protein-histidine N-methyltransferase</fullName>
        <ecNumber evidence="4">2.1.1.85</ecNumber>
    </recommendedName>
</protein>
<evidence type="ECO:0000256" key="5">
    <source>
        <dbReference type="SAM" id="MobiDB-lite"/>
    </source>
</evidence>
<gene>
    <name evidence="7" type="ORF">Fcan01_05266</name>
</gene>
<keyword evidence="3 4" id="KW-0949">S-adenosyl-L-methionine</keyword>
<organism evidence="7 8">
    <name type="scientific">Folsomia candida</name>
    <name type="common">Springtail</name>
    <dbReference type="NCBI Taxonomy" id="158441"/>
    <lineage>
        <taxon>Eukaryota</taxon>
        <taxon>Metazoa</taxon>
        <taxon>Ecdysozoa</taxon>
        <taxon>Arthropoda</taxon>
        <taxon>Hexapoda</taxon>
        <taxon>Collembola</taxon>
        <taxon>Entomobryomorpha</taxon>
        <taxon>Isotomoidea</taxon>
        <taxon>Isotomidae</taxon>
        <taxon>Proisotominae</taxon>
        <taxon>Folsomia</taxon>
    </lineage>
</organism>
<evidence type="ECO:0000256" key="1">
    <source>
        <dbReference type="ARBA" id="ARBA00022603"/>
    </source>
</evidence>
<keyword evidence="8" id="KW-1185">Reference proteome</keyword>
<dbReference type="InterPro" id="IPR046341">
    <property type="entry name" value="SET_dom_sf"/>
</dbReference>
<evidence type="ECO:0000256" key="3">
    <source>
        <dbReference type="ARBA" id="ARBA00022691"/>
    </source>
</evidence>
<accession>A0A226ER53</accession>
<proteinExistence type="inferred from homology"/>
<dbReference type="AlphaFoldDB" id="A0A226ER53"/>
<comment type="catalytic activity">
    <reaction evidence="4">
        <text>L-histidyl-[protein] + S-adenosyl-L-methionine = N(tele)-methyl-L-histidyl-[protein] + S-adenosyl-L-homocysteine + H(+)</text>
        <dbReference type="Rhea" id="RHEA:19369"/>
        <dbReference type="Rhea" id="RHEA-COMP:9745"/>
        <dbReference type="Rhea" id="RHEA-COMP:11600"/>
        <dbReference type="ChEBI" id="CHEBI:15378"/>
        <dbReference type="ChEBI" id="CHEBI:16367"/>
        <dbReference type="ChEBI" id="CHEBI:29979"/>
        <dbReference type="ChEBI" id="CHEBI:57856"/>
        <dbReference type="ChEBI" id="CHEBI:59789"/>
        <dbReference type="EC" id="2.1.1.85"/>
    </reaction>
</comment>
<keyword evidence="1 4" id="KW-0489">Methyltransferase</keyword>
<dbReference type="STRING" id="158441.A0A226ER53"/>
<dbReference type="InterPro" id="IPR050600">
    <property type="entry name" value="SETD3_SETD6_MTase"/>
</dbReference>
<reference evidence="7 8" key="1">
    <citation type="submission" date="2015-12" db="EMBL/GenBank/DDBJ databases">
        <title>The genome of Folsomia candida.</title>
        <authorList>
            <person name="Faddeeva A."/>
            <person name="Derks M.F."/>
            <person name="Anvar Y."/>
            <person name="Smit S."/>
            <person name="Van Straalen N."/>
            <person name="Roelofs D."/>
        </authorList>
    </citation>
    <scope>NUCLEOTIDE SEQUENCE [LARGE SCALE GENOMIC DNA]</scope>
    <source>
        <strain evidence="7 8">VU population</strain>
        <tissue evidence="7">Whole body</tissue>
    </source>
</reference>
<name>A0A226ER53_FOLCA</name>
<sequence>MSNKKVPLHVHVEALLNEASQQMPVGLNLEWEHYCKLEGLIAKIKEREAYRDGNLNNSSSIDDVKQLMIADNERRKERFPTFFEWLHLNDINPDKVEISYNDAQGFGLKTKVPLDTNDVVFDIPRKAIITSAVARESKLKILIDKDPLLSVMQNVLLAVYLVYERFSNPNSHWKAYIDILPRMFDTVVYFTKEEMTVLKHSPCAFREALRMLRNVARQYKENEGILKIYRESAAKKGKKLGKFVCFDDEGNGAGLCRTLFSSDDKASLRFHRYRVHNISEKHAPLLELEEFWTDDEEDEYKEDWKEEMDDGEEEDEEEPEMKDEEKTSPAFKEFMPMYGALKSQYKEKYEPYHASLFVGYFPPGKVDKGPMATYAMKKRPDNFKAFLYFANSTQKDTCIHLSGQDNKEEKSRLVKLMKKGVNFWRQDYLFSGGTTGKNRNAAFSWQHYWKIIAQMRKRFKKDRNTVEVEILNDGLRRKVGWKGVISKKNYKKAIRFASQKNRTFFPLPKTLLPQVDTPDFVQHAYFHIKFRKSTDSASRALKPVFTYNRYIWGVSAVTTRINHLPSPTGEPILSLIPLWDLCNHEESEQICTDYNEDKQTLICYAGHEYKTNSDFNIFYGKRSSVDFLVHNGFVPPNYRHDSYSLELGVGVNDPNYSRKKTILAKLGLECQNTFAVKPDQLATATKLFAFIRVFQADEGALTEIEEGIDNLSSLGQPTKACWKYLAMRFTLLRKATENSLASTLKTLYGDNSTDLPRVTMILLQLLKNEQKVLEMLAHCAESLVVCTPMSAMTIQENSKEAMDSK</sequence>
<dbReference type="PANTHER" id="PTHR13271:SF47">
    <property type="entry name" value="ACTIN-HISTIDINE N-METHYLTRANSFERASE"/>
    <property type="match status" value="1"/>
</dbReference>
<feature type="region of interest" description="Disordered" evidence="5">
    <location>
        <begin position="302"/>
        <end position="326"/>
    </location>
</feature>
<comment type="similarity">
    <text evidence="4">Belongs to the class V-like SAM-binding methyltransferase superfamily. SETD3 actin-histidine methyltransferase family.</text>
</comment>
<dbReference type="EC" id="2.1.1.85" evidence="4"/>
<dbReference type="GO" id="GO:0032259">
    <property type="term" value="P:methylation"/>
    <property type="evidence" value="ECO:0007669"/>
    <property type="project" value="UniProtKB-KW"/>
</dbReference>
<dbReference type="EMBL" id="LNIX01000002">
    <property type="protein sequence ID" value="OXA59291.1"/>
    <property type="molecule type" value="Genomic_DNA"/>
</dbReference>
<evidence type="ECO:0000313" key="7">
    <source>
        <dbReference type="EMBL" id="OXA59291.1"/>
    </source>
</evidence>
<evidence type="ECO:0000256" key="4">
    <source>
        <dbReference type="PROSITE-ProRule" id="PRU00898"/>
    </source>
</evidence>
<evidence type="ECO:0000259" key="6">
    <source>
        <dbReference type="Pfam" id="PF09273"/>
    </source>
</evidence>
<dbReference type="InterPro" id="IPR025785">
    <property type="entry name" value="SETD3"/>
</dbReference>
<dbReference type="Gene3D" id="3.90.1410.10">
    <property type="entry name" value="set domain protein methyltransferase, domain 1"/>
    <property type="match status" value="2"/>
</dbReference>
<comment type="caution">
    <text evidence="7">The sequence shown here is derived from an EMBL/GenBank/DDBJ whole genome shotgun (WGS) entry which is preliminary data.</text>
</comment>
<dbReference type="GO" id="GO:0016279">
    <property type="term" value="F:protein-lysine N-methyltransferase activity"/>
    <property type="evidence" value="ECO:0007669"/>
    <property type="project" value="TreeGrafter"/>
</dbReference>
<evidence type="ECO:0000313" key="8">
    <source>
        <dbReference type="Proteomes" id="UP000198287"/>
    </source>
</evidence>
<keyword evidence="2 4" id="KW-0808">Transferase</keyword>
<dbReference type="InterPro" id="IPR036464">
    <property type="entry name" value="Rubisco_LSMT_subst-bd_sf"/>
</dbReference>
<dbReference type="Gene3D" id="3.90.1420.10">
    <property type="entry name" value="Rubisco LSMT, substrate-binding domain"/>
    <property type="match status" value="1"/>
</dbReference>
<dbReference type="SUPFAM" id="SSF81822">
    <property type="entry name" value="RuBisCo LSMT C-terminal, substrate-binding domain"/>
    <property type="match status" value="1"/>
</dbReference>
<dbReference type="SUPFAM" id="SSF82199">
    <property type="entry name" value="SET domain"/>
    <property type="match status" value="2"/>
</dbReference>
<dbReference type="OrthoDB" id="441812at2759"/>
<dbReference type="GO" id="GO:0018064">
    <property type="term" value="F:protein-L-histidine N-tele-methyltransferase activity"/>
    <property type="evidence" value="ECO:0007669"/>
    <property type="project" value="UniProtKB-EC"/>
</dbReference>
<dbReference type="Pfam" id="PF09273">
    <property type="entry name" value="Rubis-subs-bind"/>
    <property type="match status" value="1"/>
</dbReference>
<dbReference type="PROSITE" id="PS51565">
    <property type="entry name" value="SAM_MT85_SETD3"/>
    <property type="match status" value="1"/>
</dbReference>
<dbReference type="PANTHER" id="PTHR13271">
    <property type="entry name" value="UNCHARACTERIZED PUTATIVE METHYLTRANSFERASE"/>
    <property type="match status" value="1"/>
</dbReference>